<dbReference type="Pfam" id="PF00438">
    <property type="entry name" value="S-AdoMet_synt_N"/>
    <property type="match status" value="1"/>
</dbReference>
<dbReference type="PROSITE" id="PS00376">
    <property type="entry name" value="ADOMET_SYNTHASE_1"/>
    <property type="match status" value="1"/>
</dbReference>
<dbReference type="CDD" id="cd18079">
    <property type="entry name" value="S-AdoMet_synt"/>
    <property type="match status" value="1"/>
</dbReference>
<feature type="region of interest" description="Flexible loop" evidence="10">
    <location>
        <begin position="99"/>
        <end position="109"/>
    </location>
</feature>
<evidence type="ECO:0000256" key="4">
    <source>
        <dbReference type="ARBA" id="ARBA00022679"/>
    </source>
</evidence>
<evidence type="ECO:0000256" key="2">
    <source>
        <dbReference type="ARBA" id="ARBA00009685"/>
    </source>
</evidence>
<keyword evidence="9 10" id="KW-0630">Potassium</keyword>
<feature type="binding site" description="in other chain" evidence="10">
    <location>
        <position position="279"/>
    </location>
    <ligand>
        <name>L-methionine</name>
        <dbReference type="ChEBI" id="CHEBI:57844"/>
        <note>ligand shared between two neighboring subunits</note>
    </ligand>
</feature>
<dbReference type="PANTHER" id="PTHR11964">
    <property type="entry name" value="S-ADENOSYLMETHIONINE SYNTHETASE"/>
    <property type="match status" value="1"/>
</dbReference>
<evidence type="ECO:0000256" key="9">
    <source>
        <dbReference type="ARBA" id="ARBA00022958"/>
    </source>
</evidence>
<dbReference type="UniPathway" id="UPA00315">
    <property type="reaction ID" value="UER00080"/>
</dbReference>
<evidence type="ECO:0000256" key="3">
    <source>
        <dbReference type="ARBA" id="ARBA00022563"/>
    </source>
</evidence>
<proteinExistence type="inferred from homology"/>
<feature type="domain" description="S-adenosylmethionine synthetase central" evidence="14">
    <location>
        <begin position="124"/>
        <end position="240"/>
    </location>
</feature>
<dbReference type="InterPro" id="IPR022631">
    <property type="entry name" value="ADOMET_SYNTHASE_CS"/>
</dbReference>
<gene>
    <name evidence="10" type="primary">metK</name>
    <name evidence="16" type="ORF">SAMN04487772_10920</name>
</gene>
<keyword evidence="3 10" id="KW-0554">One-carbon metabolism</keyword>
<dbReference type="GO" id="GO:0006556">
    <property type="term" value="P:S-adenosylmethionine biosynthetic process"/>
    <property type="evidence" value="ECO:0007669"/>
    <property type="project" value="UniProtKB-UniRule"/>
</dbReference>
<dbReference type="PIRSF" id="PIRSF000497">
    <property type="entry name" value="MAT"/>
    <property type="match status" value="1"/>
</dbReference>
<feature type="binding site" evidence="10">
    <location>
        <position position="271"/>
    </location>
    <ligand>
        <name>ATP</name>
        <dbReference type="ChEBI" id="CHEBI:30616"/>
        <note>ligand shared between two neighboring subunits</note>
    </ligand>
</feature>
<comment type="function">
    <text evidence="10">Catalyzes the formation of S-adenosylmethionine (AdoMet) from methionine and ATP. The overall synthetic reaction is composed of two sequential steps, AdoMet formation and the subsequent tripolyphosphate hydrolysis which occurs prior to release of AdoMet from the enzyme.</text>
</comment>
<evidence type="ECO:0000259" key="13">
    <source>
        <dbReference type="Pfam" id="PF00438"/>
    </source>
</evidence>
<evidence type="ECO:0000256" key="7">
    <source>
        <dbReference type="ARBA" id="ARBA00022840"/>
    </source>
</evidence>
<keyword evidence="10" id="KW-0963">Cytoplasm</keyword>
<evidence type="ECO:0000256" key="6">
    <source>
        <dbReference type="ARBA" id="ARBA00022741"/>
    </source>
</evidence>
<keyword evidence="8 10" id="KW-0460">Magnesium</keyword>
<dbReference type="InterPro" id="IPR022630">
    <property type="entry name" value="S-AdoMet_synt_C"/>
</dbReference>
<evidence type="ECO:0000256" key="12">
    <source>
        <dbReference type="RuleBase" id="RU004462"/>
    </source>
</evidence>
<feature type="binding site" evidence="10">
    <location>
        <position position="17"/>
    </location>
    <ligand>
        <name>Mg(2+)</name>
        <dbReference type="ChEBI" id="CHEBI:18420"/>
    </ligand>
</feature>
<feature type="binding site" description="in other chain" evidence="10">
    <location>
        <begin position="239"/>
        <end position="240"/>
    </location>
    <ligand>
        <name>ATP</name>
        <dbReference type="ChEBI" id="CHEBI:30616"/>
        <note>ligand shared between two neighboring subunits</note>
    </ligand>
</feature>
<feature type="binding site" description="in other chain" evidence="10">
    <location>
        <begin position="254"/>
        <end position="255"/>
    </location>
    <ligand>
        <name>ATP</name>
        <dbReference type="ChEBI" id="CHEBI:30616"/>
        <note>ligand shared between two neighboring subunits</note>
    </ligand>
</feature>
<evidence type="ECO:0000256" key="11">
    <source>
        <dbReference type="RuleBase" id="RU000542"/>
    </source>
</evidence>
<feature type="domain" description="S-adenosylmethionine synthetase C-terminal" evidence="15">
    <location>
        <begin position="243"/>
        <end position="381"/>
    </location>
</feature>
<feature type="binding site" evidence="10">
    <location>
        <position position="43"/>
    </location>
    <ligand>
        <name>K(+)</name>
        <dbReference type="ChEBI" id="CHEBI:29103"/>
    </ligand>
</feature>
<protein>
    <recommendedName>
        <fullName evidence="10">S-adenosylmethionine synthase</fullName>
        <shortName evidence="10">AdoMet synthase</shortName>
        <ecNumber evidence="10">2.5.1.6</ecNumber>
    </recommendedName>
    <alternativeName>
        <fullName evidence="10">MAT</fullName>
    </alternativeName>
    <alternativeName>
        <fullName evidence="10">Methionine adenosyltransferase</fullName>
    </alternativeName>
</protein>
<dbReference type="EMBL" id="FOHN01000009">
    <property type="protein sequence ID" value="SET14336.1"/>
    <property type="molecule type" value="Genomic_DNA"/>
</dbReference>
<evidence type="ECO:0000259" key="14">
    <source>
        <dbReference type="Pfam" id="PF02772"/>
    </source>
</evidence>
<feature type="binding site" evidence="10">
    <location>
        <position position="275"/>
    </location>
    <ligand>
        <name>ATP</name>
        <dbReference type="ChEBI" id="CHEBI:30616"/>
        <note>ligand shared between two neighboring subunits</note>
    </ligand>
</feature>
<accession>A0A1I0C4W9</accession>
<feature type="binding site" description="in other chain" evidence="10">
    <location>
        <begin position="173"/>
        <end position="175"/>
    </location>
    <ligand>
        <name>ATP</name>
        <dbReference type="ChEBI" id="CHEBI:30616"/>
        <note>ligand shared between two neighboring subunits</note>
    </ligand>
</feature>
<dbReference type="GO" id="GO:0005524">
    <property type="term" value="F:ATP binding"/>
    <property type="evidence" value="ECO:0007669"/>
    <property type="project" value="UniProtKB-UniRule"/>
</dbReference>
<dbReference type="AlphaFoldDB" id="A0A1I0C4W9"/>
<sequence length="399" mass="43985">MKNYLFTSESVTEGHPDKICDQISDAILDAYLKEDQKARVACETTITTGVIYIMGEISSKARIDIPQIARKVVNDIGFCDERFGFNANTCAVITSIDKQSEDIALGVNQSLEQKKGDQVKELETGAGDQGMMFGYACKETEQLMPLPIELAHKLCFQLTKVRKEGLLCYLGPDGKSQVTVEYKNGTPVHIHTVVVSSQHTDEISMDKLREDIVEYVIKPILPADLFNEETKILINPTGRFVKGGPHADSGLTGRKIIVDTYGGYAKHGGGAFSGKDPTKVDRSAAYAARWVAKNIVAAGLAQKCEIELAYAIGVAKPVSVLVETYGSSMIPEEVIVKAVEEVFDLCPSTIIEQFDLRRPIYQKTAAYGHFGRCDVSLPWERTDQVEKLKKAAKHIMENQ</sequence>
<keyword evidence="17" id="KW-1185">Reference proteome</keyword>
<keyword evidence="4 10" id="KW-0808">Transferase</keyword>
<feature type="binding site" description="in other chain" evidence="10">
    <location>
        <position position="15"/>
    </location>
    <ligand>
        <name>ATP</name>
        <dbReference type="ChEBI" id="CHEBI:30616"/>
        <note>ligand shared between two neighboring subunits</note>
    </ligand>
</feature>
<keyword evidence="6 10" id="KW-0547">Nucleotide-binding</keyword>
<comment type="similarity">
    <text evidence="2 10 12">Belongs to the AdoMet synthase family.</text>
</comment>
<feature type="binding site" description="in other chain" evidence="10">
    <location>
        <position position="56"/>
    </location>
    <ligand>
        <name>L-methionine</name>
        <dbReference type="ChEBI" id="CHEBI:57844"/>
        <note>ligand shared between two neighboring subunits</note>
    </ligand>
</feature>
<evidence type="ECO:0000256" key="10">
    <source>
        <dbReference type="HAMAP-Rule" id="MF_00086"/>
    </source>
</evidence>
<comment type="cofactor">
    <cofactor evidence="10">
        <name>Mg(2+)</name>
        <dbReference type="ChEBI" id="CHEBI:18420"/>
    </cofactor>
    <text evidence="10">Binds 2 divalent ions per subunit.</text>
</comment>
<evidence type="ECO:0000256" key="5">
    <source>
        <dbReference type="ARBA" id="ARBA00022723"/>
    </source>
</evidence>
<dbReference type="STRING" id="29364.SAMN04487772_10920"/>
<dbReference type="FunFam" id="3.30.300.10:FF:000003">
    <property type="entry name" value="S-adenosylmethionine synthase"/>
    <property type="match status" value="1"/>
</dbReference>
<comment type="subunit">
    <text evidence="10">Homotetramer; dimer of dimers.</text>
</comment>
<evidence type="ECO:0000313" key="16">
    <source>
        <dbReference type="EMBL" id="SET14336.1"/>
    </source>
</evidence>
<dbReference type="GO" id="GO:0005737">
    <property type="term" value="C:cytoplasm"/>
    <property type="evidence" value="ECO:0007669"/>
    <property type="project" value="UniProtKB-SubCell"/>
</dbReference>
<evidence type="ECO:0000256" key="1">
    <source>
        <dbReference type="ARBA" id="ARBA00005224"/>
    </source>
</evidence>
<keyword evidence="5 10" id="KW-0479">Metal-binding</keyword>
<dbReference type="SUPFAM" id="SSF55973">
    <property type="entry name" value="S-adenosylmethionine synthetase"/>
    <property type="match status" value="3"/>
</dbReference>
<dbReference type="InterPro" id="IPR022636">
    <property type="entry name" value="S-AdoMet_synthetase_sfam"/>
</dbReference>
<dbReference type="EC" id="2.5.1.6" evidence="10"/>
<keyword evidence="7 10" id="KW-0067">ATP-binding</keyword>
<comment type="catalytic activity">
    <reaction evidence="10">
        <text>L-methionine + ATP + H2O = S-adenosyl-L-methionine + phosphate + diphosphate</text>
        <dbReference type="Rhea" id="RHEA:21080"/>
        <dbReference type="ChEBI" id="CHEBI:15377"/>
        <dbReference type="ChEBI" id="CHEBI:30616"/>
        <dbReference type="ChEBI" id="CHEBI:33019"/>
        <dbReference type="ChEBI" id="CHEBI:43474"/>
        <dbReference type="ChEBI" id="CHEBI:57844"/>
        <dbReference type="ChEBI" id="CHEBI:59789"/>
        <dbReference type="EC" id="2.5.1.6"/>
    </reaction>
</comment>
<dbReference type="OrthoDB" id="9801686at2"/>
<dbReference type="GO" id="GO:0006730">
    <property type="term" value="P:one-carbon metabolic process"/>
    <property type="evidence" value="ECO:0007669"/>
    <property type="project" value="UniProtKB-KW"/>
</dbReference>
<feature type="binding site" evidence="10">
    <location>
        <position position="248"/>
    </location>
    <ligand>
        <name>ATP</name>
        <dbReference type="ChEBI" id="CHEBI:30616"/>
        <note>ligand shared between two neighboring subunits</note>
    </ligand>
</feature>
<dbReference type="Pfam" id="PF02773">
    <property type="entry name" value="S-AdoMet_synt_C"/>
    <property type="match status" value="1"/>
</dbReference>
<dbReference type="InterPro" id="IPR022629">
    <property type="entry name" value="S-AdoMet_synt_central"/>
</dbReference>
<feature type="domain" description="S-adenosylmethionine synthetase N-terminal" evidence="13">
    <location>
        <begin position="3"/>
        <end position="100"/>
    </location>
</feature>
<dbReference type="Gene3D" id="3.30.300.10">
    <property type="match status" value="3"/>
</dbReference>
<dbReference type="Proteomes" id="UP000199800">
    <property type="component" value="Unassembled WGS sequence"/>
</dbReference>
<evidence type="ECO:0000313" key="17">
    <source>
        <dbReference type="Proteomes" id="UP000199800"/>
    </source>
</evidence>
<dbReference type="InterPro" id="IPR002133">
    <property type="entry name" value="S-AdoMet_synthetase"/>
</dbReference>
<organism evidence="16 17">
    <name type="scientific">[Clostridium] polysaccharolyticum</name>
    <dbReference type="NCBI Taxonomy" id="29364"/>
    <lineage>
        <taxon>Bacteria</taxon>
        <taxon>Bacillati</taxon>
        <taxon>Bacillota</taxon>
        <taxon>Clostridia</taxon>
        <taxon>Lachnospirales</taxon>
        <taxon>Lachnospiraceae</taxon>
    </lineage>
</organism>
<dbReference type="RefSeq" id="WP_092477633.1">
    <property type="nucleotide sequence ID" value="NZ_FOHN01000009.1"/>
</dbReference>
<dbReference type="GO" id="GO:0004478">
    <property type="term" value="F:methionine adenosyltransferase activity"/>
    <property type="evidence" value="ECO:0007669"/>
    <property type="project" value="UniProtKB-UniRule"/>
</dbReference>
<reference evidence="16 17" key="1">
    <citation type="submission" date="2016-10" db="EMBL/GenBank/DDBJ databases">
        <authorList>
            <person name="de Groot N.N."/>
        </authorList>
    </citation>
    <scope>NUCLEOTIDE SEQUENCE [LARGE SCALE GENOMIC DNA]</scope>
    <source>
        <strain evidence="16 17">DSM 1801</strain>
    </source>
</reference>
<feature type="binding site" description="in other chain" evidence="10">
    <location>
        <position position="99"/>
    </location>
    <ligand>
        <name>L-methionine</name>
        <dbReference type="ChEBI" id="CHEBI:57844"/>
        <note>ligand shared between two neighboring subunits</note>
    </ligand>
</feature>
<name>A0A1I0C4W9_9FIRM</name>
<dbReference type="GO" id="GO:0000287">
    <property type="term" value="F:magnesium ion binding"/>
    <property type="evidence" value="ECO:0007669"/>
    <property type="project" value="UniProtKB-UniRule"/>
</dbReference>
<evidence type="ECO:0000256" key="8">
    <source>
        <dbReference type="ARBA" id="ARBA00022842"/>
    </source>
</evidence>
<comment type="cofactor">
    <cofactor evidence="10">
        <name>K(+)</name>
        <dbReference type="ChEBI" id="CHEBI:29103"/>
    </cofactor>
    <text evidence="10">Binds 1 potassium ion per subunit.</text>
</comment>
<comment type="subcellular location">
    <subcellularLocation>
        <location evidence="10 11">Cytoplasm</location>
    </subcellularLocation>
</comment>
<dbReference type="HAMAP" id="MF_00086">
    <property type="entry name" value="S_AdoMet_synth1"/>
    <property type="match status" value="1"/>
</dbReference>
<dbReference type="Pfam" id="PF02772">
    <property type="entry name" value="S-AdoMet_synt_M"/>
    <property type="match status" value="1"/>
</dbReference>
<dbReference type="NCBIfam" id="TIGR01034">
    <property type="entry name" value="metK"/>
    <property type="match status" value="1"/>
</dbReference>
<evidence type="ECO:0000259" key="15">
    <source>
        <dbReference type="Pfam" id="PF02773"/>
    </source>
</evidence>
<dbReference type="PROSITE" id="PS00377">
    <property type="entry name" value="ADOMET_SYNTHASE_2"/>
    <property type="match status" value="1"/>
</dbReference>
<feature type="binding site" evidence="10">
    <location>
        <position position="248"/>
    </location>
    <ligand>
        <name>L-methionine</name>
        <dbReference type="ChEBI" id="CHEBI:57844"/>
        <note>ligand shared between two neighboring subunits</note>
    </ligand>
</feature>
<dbReference type="InterPro" id="IPR022628">
    <property type="entry name" value="S-AdoMet_synt_N"/>
</dbReference>
<comment type="pathway">
    <text evidence="1 10">Amino-acid biosynthesis; S-adenosyl-L-methionine biosynthesis; S-adenosyl-L-methionine from L-methionine: step 1/1.</text>
</comment>